<sequence length="89" mass="9758">MGRNASPSETGLSLNRCCVCEHHQPQAAGGQQSCLKRNSHPPTRGAGGPAMWIRVTLAHHLYWHTSEREALNDGPALFSLMKLGLFHDL</sequence>
<dbReference type="Proteomes" id="UP001221898">
    <property type="component" value="Unassembled WGS sequence"/>
</dbReference>
<name>A0AAD7SLW8_9TELE</name>
<evidence type="ECO:0000313" key="2">
    <source>
        <dbReference type="Proteomes" id="UP001221898"/>
    </source>
</evidence>
<gene>
    <name evidence="1" type="ORF">AAFF_G00332320</name>
</gene>
<evidence type="ECO:0000313" key="1">
    <source>
        <dbReference type="EMBL" id="KAJ8404845.1"/>
    </source>
</evidence>
<protein>
    <submittedName>
        <fullName evidence="1">Uncharacterized protein</fullName>
    </submittedName>
</protein>
<reference evidence="1" key="1">
    <citation type="journal article" date="2023" name="Science">
        <title>Genome structures resolve the early diversification of teleost fishes.</title>
        <authorList>
            <person name="Parey E."/>
            <person name="Louis A."/>
            <person name="Montfort J."/>
            <person name="Bouchez O."/>
            <person name="Roques C."/>
            <person name="Iampietro C."/>
            <person name="Lluch J."/>
            <person name="Castinel A."/>
            <person name="Donnadieu C."/>
            <person name="Desvignes T."/>
            <person name="Floi Bucao C."/>
            <person name="Jouanno E."/>
            <person name="Wen M."/>
            <person name="Mejri S."/>
            <person name="Dirks R."/>
            <person name="Jansen H."/>
            <person name="Henkel C."/>
            <person name="Chen W.J."/>
            <person name="Zahm M."/>
            <person name="Cabau C."/>
            <person name="Klopp C."/>
            <person name="Thompson A.W."/>
            <person name="Robinson-Rechavi M."/>
            <person name="Braasch I."/>
            <person name="Lecointre G."/>
            <person name="Bobe J."/>
            <person name="Postlethwait J.H."/>
            <person name="Berthelot C."/>
            <person name="Roest Crollius H."/>
            <person name="Guiguen Y."/>
        </authorList>
    </citation>
    <scope>NUCLEOTIDE SEQUENCE</scope>
    <source>
        <strain evidence="1">NC1722</strain>
    </source>
</reference>
<comment type="caution">
    <text evidence="1">The sequence shown here is derived from an EMBL/GenBank/DDBJ whole genome shotgun (WGS) entry which is preliminary data.</text>
</comment>
<accession>A0AAD7SLW8</accession>
<organism evidence="1 2">
    <name type="scientific">Aldrovandia affinis</name>
    <dbReference type="NCBI Taxonomy" id="143900"/>
    <lineage>
        <taxon>Eukaryota</taxon>
        <taxon>Metazoa</taxon>
        <taxon>Chordata</taxon>
        <taxon>Craniata</taxon>
        <taxon>Vertebrata</taxon>
        <taxon>Euteleostomi</taxon>
        <taxon>Actinopterygii</taxon>
        <taxon>Neopterygii</taxon>
        <taxon>Teleostei</taxon>
        <taxon>Notacanthiformes</taxon>
        <taxon>Halosauridae</taxon>
        <taxon>Aldrovandia</taxon>
    </lineage>
</organism>
<proteinExistence type="predicted"/>
<dbReference type="AlphaFoldDB" id="A0AAD7SLW8"/>
<dbReference type="EMBL" id="JAINUG010000051">
    <property type="protein sequence ID" value="KAJ8404845.1"/>
    <property type="molecule type" value="Genomic_DNA"/>
</dbReference>
<keyword evidence="2" id="KW-1185">Reference proteome</keyword>